<comment type="cofactor">
    <cofactor evidence="1">
        <name>Mg(2+)</name>
        <dbReference type="ChEBI" id="CHEBI:18420"/>
    </cofactor>
</comment>
<evidence type="ECO:0000256" key="3">
    <source>
        <dbReference type="ARBA" id="ARBA00022842"/>
    </source>
</evidence>
<dbReference type="GO" id="GO:0016836">
    <property type="term" value="F:hydro-lyase activity"/>
    <property type="evidence" value="ECO:0007669"/>
    <property type="project" value="TreeGrafter"/>
</dbReference>
<dbReference type="SUPFAM" id="SSF51604">
    <property type="entry name" value="Enolase C-terminal domain-like"/>
    <property type="match status" value="1"/>
</dbReference>
<dbReference type="Gene3D" id="3.20.20.120">
    <property type="entry name" value="Enolase-like C-terminal domain"/>
    <property type="match status" value="1"/>
</dbReference>
<evidence type="ECO:0000313" key="4">
    <source>
        <dbReference type="EMBL" id="BBA48228.1"/>
    </source>
</evidence>
<organism evidence="4 5">
    <name type="scientific">Bifidobacterium bifidum LMG 13195</name>
    <dbReference type="NCBI Taxonomy" id="1207542"/>
    <lineage>
        <taxon>Bacteria</taxon>
        <taxon>Bacillati</taxon>
        <taxon>Actinomycetota</taxon>
        <taxon>Actinomycetes</taxon>
        <taxon>Bifidobacteriales</taxon>
        <taxon>Bifidobacteriaceae</taxon>
        <taxon>Bifidobacterium</taxon>
    </lineage>
</organism>
<evidence type="ECO:0000256" key="2">
    <source>
        <dbReference type="ARBA" id="ARBA00022723"/>
    </source>
</evidence>
<proteinExistence type="predicted"/>
<protein>
    <submittedName>
        <fullName evidence="4">Mandelate racemase/muconate lactonizing enzyme C-terminal domain-containing protein</fullName>
    </submittedName>
</protein>
<dbReference type="PANTHER" id="PTHR13794">
    <property type="entry name" value="ENOLASE SUPERFAMILY, MANDELATE RACEMASE"/>
    <property type="match status" value="1"/>
</dbReference>
<dbReference type="InterPro" id="IPR029017">
    <property type="entry name" value="Enolase-like_N"/>
</dbReference>
<accession>A0A286TDD6</accession>
<dbReference type="Gene3D" id="3.30.390.10">
    <property type="entry name" value="Enolase-like, N-terminal domain"/>
    <property type="match status" value="1"/>
</dbReference>
<dbReference type="GO" id="GO:0016052">
    <property type="term" value="P:carbohydrate catabolic process"/>
    <property type="evidence" value="ECO:0007669"/>
    <property type="project" value="TreeGrafter"/>
</dbReference>
<keyword evidence="2" id="KW-0479">Metal-binding</keyword>
<keyword evidence="3" id="KW-0460">Magnesium</keyword>
<dbReference type="SUPFAM" id="SSF54826">
    <property type="entry name" value="Enolase N-terminal domain-like"/>
    <property type="match status" value="1"/>
</dbReference>
<evidence type="ECO:0000256" key="1">
    <source>
        <dbReference type="ARBA" id="ARBA00001946"/>
    </source>
</evidence>
<name>A0A286TDD6_BIFBI</name>
<dbReference type="InterPro" id="IPR046945">
    <property type="entry name" value="RHMD-like"/>
</dbReference>
<sequence>MAAVDSLSRMLVGRNVENLLDDMRAAWDMFVHDSQLRWLGPEKGVEHMAIGAVLSAPSTRSRSPPASRCGTASCTSSIGRRAASRSCRSTPRASPGRRRSCSNTCSPTSSACTCAPHAGGVGLCEAVRHFAMSDYLAVSGQWDDRVIEYVDNQHEYFVHPTEIVNGRYKAPTAPGSGVDMKLEAAERYLYKG</sequence>
<dbReference type="PANTHER" id="PTHR13794:SF58">
    <property type="entry name" value="MITOCHONDRIAL ENOLASE SUPERFAMILY MEMBER 1"/>
    <property type="match status" value="1"/>
</dbReference>
<dbReference type="GO" id="GO:0000287">
    <property type="term" value="F:magnesium ion binding"/>
    <property type="evidence" value="ECO:0007669"/>
    <property type="project" value="TreeGrafter"/>
</dbReference>
<gene>
    <name evidence="4" type="ORF">BBJK_01788</name>
</gene>
<dbReference type="InterPro" id="IPR036849">
    <property type="entry name" value="Enolase-like_C_sf"/>
</dbReference>
<dbReference type="EMBL" id="AP018131">
    <property type="protein sequence ID" value="BBA48228.1"/>
    <property type="molecule type" value="Genomic_DNA"/>
</dbReference>
<evidence type="ECO:0000313" key="5">
    <source>
        <dbReference type="Proteomes" id="UP000262177"/>
    </source>
</evidence>
<reference evidence="4 5" key="1">
    <citation type="journal article" date="2017" name="Biosci. Biotechnol. Biochem.">
        <title>Identification and characterization of a sulfoglycosidase from Bifidobacterium bifidum implicated in mucin glycan utilization.</title>
        <authorList>
            <person name="Katoh T."/>
            <person name="Maeshibu T."/>
            <person name="Kikkawa K."/>
            <person name="Gotoh A."/>
            <person name="Tomabechi Y."/>
            <person name="Nakamura M."/>
            <person name="Liao W.-H."/>
            <person name="Yamaguchi M."/>
            <person name="Ashida H."/>
            <person name="Yamamoto K."/>
            <person name="Katayama T."/>
        </authorList>
    </citation>
    <scope>NUCLEOTIDE SEQUENCE [LARGE SCALE GENOMIC DNA]</scope>
    <source>
        <strain evidence="4 5">JCM 7004</strain>
    </source>
</reference>
<dbReference type="Proteomes" id="UP000262177">
    <property type="component" value="Chromosome"/>
</dbReference>
<dbReference type="AlphaFoldDB" id="A0A286TDD6"/>